<evidence type="ECO:0000313" key="3">
    <source>
        <dbReference type="Proteomes" id="UP000518605"/>
    </source>
</evidence>
<sequence>MGLNRPGEQPRFLYFRFTGRIAIFICCAYQAQTAVSTQKQSFRGDL</sequence>
<dbReference type="AlphaFoldDB" id="A0A7W5CDL3"/>
<feature type="transmembrane region" description="Helical" evidence="1">
    <location>
        <begin position="12"/>
        <end position="31"/>
    </location>
</feature>
<keyword evidence="1" id="KW-0812">Transmembrane</keyword>
<keyword evidence="1" id="KW-1133">Transmembrane helix</keyword>
<proteinExistence type="predicted"/>
<dbReference type="Proteomes" id="UP000518605">
    <property type="component" value="Unassembled WGS sequence"/>
</dbReference>
<evidence type="ECO:0000313" key="2">
    <source>
        <dbReference type="EMBL" id="MBB3155766.1"/>
    </source>
</evidence>
<organism evidence="2 3">
    <name type="scientific">Paenibacillus endophyticus</name>
    <dbReference type="NCBI Taxonomy" id="1294268"/>
    <lineage>
        <taxon>Bacteria</taxon>
        <taxon>Bacillati</taxon>
        <taxon>Bacillota</taxon>
        <taxon>Bacilli</taxon>
        <taxon>Bacillales</taxon>
        <taxon>Paenibacillaceae</taxon>
        <taxon>Paenibacillus</taxon>
    </lineage>
</organism>
<accession>A0A7W5CDL3</accession>
<dbReference type="EMBL" id="JACHXW010000028">
    <property type="protein sequence ID" value="MBB3155766.1"/>
    <property type="molecule type" value="Genomic_DNA"/>
</dbReference>
<gene>
    <name evidence="2" type="ORF">FHS16_005874</name>
</gene>
<name>A0A7W5CDL3_9BACL</name>
<protein>
    <submittedName>
        <fullName evidence="2">Uncharacterized protein</fullName>
    </submittedName>
</protein>
<evidence type="ECO:0000256" key="1">
    <source>
        <dbReference type="SAM" id="Phobius"/>
    </source>
</evidence>
<comment type="caution">
    <text evidence="2">The sequence shown here is derived from an EMBL/GenBank/DDBJ whole genome shotgun (WGS) entry which is preliminary data.</text>
</comment>
<keyword evidence="1" id="KW-0472">Membrane</keyword>
<reference evidence="2 3" key="1">
    <citation type="submission" date="2020-08" db="EMBL/GenBank/DDBJ databases">
        <title>Genomic Encyclopedia of Type Strains, Phase III (KMG-III): the genomes of soil and plant-associated and newly described type strains.</title>
        <authorList>
            <person name="Whitman W."/>
        </authorList>
    </citation>
    <scope>NUCLEOTIDE SEQUENCE [LARGE SCALE GENOMIC DNA]</scope>
    <source>
        <strain evidence="2 3">CECT 8234</strain>
    </source>
</reference>
<keyword evidence="3" id="KW-1185">Reference proteome</keyword>
<dbReference type="RefSeq" id="WP_183570728.1">
    <property type="nucleotide sequence ID" value="NZ_JACHXW010000028.1"/>
</dbReference>